<evidence type="ECO:0000259" key="2">
    <source>
        <dbReference type="PROSITE" id="PS51123"/>
    </source>
</evidence>
<dbReference type="Proteomes" id="UP000237350">
    <property type="component" value="Unassembled WGS sequence"/>
</dbReference>
<keyword evidence="1" id="KW-0472">Membrane</keyword>
<gene>
    <name evidence="3" type="ORF">AU468_01150</name>
</gene>
<dbReference type="InterPro" id="IPR036737">
    <property type="entry name" value="OmpA-like_sf"/>
</dbReference>
<evidence type="ECO:0000256" key="1">
    <source>
        <dbReference type="PROSITE-ProRule" id="PRU00473"/>
    </source>
</evidence>
<dbReference type="PANTHER" id="PTHR30329:SF21">
    <property type="entry name" value="LIPOPROTEIN YIAD-RELATED"/>
    <property type="match status" value="1"/>
</dbReference>
<dbReference type="InterPro" id="IPR050330">
    <property type="entry name" value="Bact_OuterMem_StrucFunc"/>
</dbReference>
<dbReference type="PANTHER" id="PTHR30329">
    <property type="entry name" value="STATOR ELEMENT OF FLAGELLAR MOTOR COMPLEX"/>
    <property type="match status" value="1"/>
</dbReference>
<dbReference type="InterPro" id="IPR006665">
    <property type="entry name" value="OmpA-like"/>
</dbReference>
<dbReference type="EMBL" id="LPWH01000003">
    <property type="protein sequence ID" value="POR05316.1"/>
    <property type="molecule type" value="Genomic_DNA"/>
</dbReference>
<evidence type="ECO:0000313" key="4">
    <source>
        <dbReference type="Proteomes" id="UP000237350"/>
    </source>
</evidence>
<dbReference type="AlphaFoldDB" id="A0A2S4K0N6"/>
<organism evidence="3 4">
    <name type="scientific">Alkalispirochaeta sphaeroplastigenens</name>
    <dbReference type="NCBI Taxonomy" id="1187066"/>
    <lineage>
        <taxon>Bacteria</taxon>
        <taxon>Pseudomonadati</taxon>
        <taxon>Spirochaetota</taxon>
        <taxon>Spirochaetia</taxon>
        <taxon>Spirochaetales</taxon>
        <taxon>Spirochaetaceae</taxon>
        <taxon>Alkalispirochaeta</taxon>
    </lineage>
</organism>
<keyword evidence="4" id="KW-1185">Reference proteome</keyword>
<comment type="caution">
    <text evidence="3">The sequence shown here is derived from an EMBL/GenBank/DDBJ whole genome shotgun (WGS) entry which is preliminary data.</text>
</comment>
<evidence type="ECO:0000313" key="3">
    <source>
        <dbReference type="EMBL" id="POR05316.1"/>
    </source>
</evidence>
<proteinExistence type="predicted"/>
<dbReference type="Pfam" id="PF00691">
    <property type="entry name" value="OmpA"/>
    <property type="match status" value="1"/>
</dbReference>
<dbReference type="PROSITE" id="PS51123">
    <property type="entry name" value="OMPA_2"/>
    <property type="match status" value="1"/>
</dbReference>
<name>A0A2S4K0N6_9SPIO</name>
<protein>
    <recommendedName>
        <fullName evidence="2">OmpA-like domain-containing protein</fullName>
    </recommendedName>
</protein>
<sequence length="339" mass="37419">MAADPYPHQHEIFSLLSRGRDPKKLDISSPGGKTDLEGKIKMVRYTIYLVFALGVCLPAFGEAPEWTRRTPFSDDAYYGKGQGASRDAALESARQEILRQLRAQVRTGATVIGATDPRLLETLALMSSFFEENSLRGSVERETLTLGGTTWVLLEYPAPSALHLIHATAVRHAREGGFNIAALLEAIRSRDVIEAVRFQWRLSELNLENYDGDNIQVVQTPEMMHITIFQFLPETARLSREHQAALRSLTSTLFQELQTLSYRAVDVLGHANPTGAPGEEAELQELSLQRARIMADNLRASGLEITRVAGAGGAQPLTDGTTPEGGGRNRRVEISIHFE</sequence>
<feature type="domain" description="OmpA-like" evidence="2">
    <location>
        <begin position="219"/>
        <end position="339"/>
    </location>
</feature>
<dbReference type="GO" id="GO:0016020">
    <property type="term" value="C:membrane"/>
    <property type="evidence" value="ECO:0007669"/>
    <property type="project" value="UniProtKB-UniRule"/>
</dbReference>
<dbReference type="SUPFAM" id="SSF103088">
    <property type="entry name" value="OmpA-like"/>
    <property type="match status" value="1"/>
</dbReference>
<reference evidence="4" key="1">
    <citation type="submission" date="2015-12" db="EMBL/GenBank/DDBJ databases">
        <authorList>
            <person name="Lodha T.D."/>
            <person name="Chintalapati S."/>
            <person name="Chintalapati V.R."/>
            <person name="Sravanthi T."/>
        </authorList>
    </citation>
    <scope>NUCLEOTIDE SEQUENCE [LARGE SCALE GENOMIC DNA]</scope>
    <source>
        <strain evidence="4">JC133</strain>
    </source>
</reference>
<accession>A0A2S4K0N6</accession>
<dbReference type="Gene3D" id="3.30.1330.60">
    <property type="entry name" value="OmpA-like domain"/>
    <property type="match status" value="1"/>
</dbReference>